<dbReference type="RefSeq" id="WP_345281833.1">
    <property type="nucleotide sequence ID" value="NZ_BAABAJ010000006.1"/>
</dbReference>
<evidence type="ECO:0000256" key="1">
    <source>
        <dbReference type="SAM" id="MobiDB-lite"/>
    </source>
</evidence>
<dbReference type="EMBL" id="BAABAJ010000006">
    <property type="protein sequence ID" value="GAA3914508.1"/>
    <property type="molecule type" value="Genomic_DNA"/>
</dbReference>
<proteinExistence type="predicted"/>
<feature type="region of interest" description="Disordered" evidence="1">
    <location>
        <begin position="61"/>
        <end position="106"/>
    </location>
</feature>
<dbReference type="Proteomes" id="UP001501000">
    <property type="component" value="Unassembled WGS sequence"/>
</dbReference>
<keyword evidence="2" id="KW-0812">Transmembrane</keyword>
<sequence>MQRPHARSLPLVHGSAVVVLVTATLLLLSGTTSVPGIGAACAVGLALGVLVAVTSGAVRGRAVRTSAPAPAPGAPSGTVAGRPDGGAEIRVPGPRARTGTGTRTGS</sequence>
<protein>
    <submittedName>
        <fullName evidence="3">Uncharacterized protein</fullName>
    </submittedName>
</protein>
<gene>
    <name evidence="3" type="ORF">GCM10022244_25410</name>
</gene>
<feature type="transmembrane region" description="Helical" evidence="2">
    <location>
        <begin position="37"/>
        <end position="58"/>
    </location>
</feature>
<evidence type="ECO:0000256" key="2">
    <source>
        <dbReference type="SAM" id="Phobius"/>
    </source>
</evidence>
<name>A0ABP7M3X1_9ACTN</name>
<keyword evidence="4" id="KW-1185">Reference proteome</keyword>
<reference evidence="4" key="1">
    <citation type="journal article" date="2019" name="Int. J. Syst. Evol. Microbiol.">
        <title>The Global Catalogue of Microorganisms (GCM) 10K type strain sequencing project: providing services to taxonomists for standard genome sequencing and annotation.</title>
        <authorList>
            <consortium name="The Broad Institute Genomics Platform"/>
            <consortium name="The Broad Institute Genome Sequencing Center for Infectious Disease"/>
            <person name="Wu L."/>
            <person name="Ma J."/>
        </authorList>
    </citation>
    <scope>NUCLEOTIDE SEQUENCE [LARGE SCALE GENOMIC DNA]</scope>
    <source>
        <strain evidence="4">JCM 16956</strain>
    </source>
</reference>
<evidence type="ECO:0000313" key="3">
    <source>
        <dbReference type="EMBL" id="GAA3914508.1"/>
    </source>
</evidence>
<feature type="transmembrane region" description="Helical" evidence="2">
    <location>
        <begin position="12"/>
        <end position="31"/>
    </location>
</feature>
<keyword evidence="2" id="KW-0472">Membrane</keyword>
<evidence type="ECO:0000313" key="4">
    <source>
        <dbReference type="Proteomes" id="UP001501000"/>
    </source>
</evidence>
<organism evidence="3 4">
    <name type="scientific">Streptomyces gulbargensis</name>
    <dbReference type="NCBI Taxonomy" id="364901"/>
    <lineage>
        <taxon>Bacteria</taxon>
        <taxon>Bacillati</taxon>
        <taxon>Actinomycetota</taxon>
        <taxon>Actinomycetes</taxon>
        <taxon>Kitasatosporales</taxon>
        <taxon>Streptomycetaceae</taxon>
        <taxon>Streptomyces</taxon>
    </lineage>
</organism>
<feature type="compositionally biased region" description="Low complexity" evidence="1">
    <location>
        <begin position="90"/>
        <end position="106"/>
    </location>
</feature>
<accession>A0ABP7M3X1</accession>
<keyword evidence="2" id="KW-1133">Transmembrane helix</keyword>
<comment type="caution">
    <text evidence="3">The sequence shown here is derived from an EMBL/GenBank/DDBJ whole genome shotgun (WGS) entry which is preliminary data.</text>
</comment>